<sequence>MDIQGVADWHMFQLPRSLAKEITETYIVWRARGGLSKKTLQALMAQFPKQTVYGASTESVFNSGKEWFMRLDFCSAKDGEKGAAPIHILEDIIRALCSSARARRALLDDLDDDEERKPKIFLVPYNRNMNPHREFRVFCPPPTGEISCISQYRWTSPFGVKDPFEQQKIASRILEGAKGIHARIIQQVRETDAWILEKMQEEGFTFDVVYGQAQEVSLVEINPFGAMSGCGSCLYHWLEDARTLYGYNDKVQVRLAI</sequence>
<dbReference type="OrthoDB" id="360540at2759"/>
<dbReference type="VEuPathDB" id="FungiDB:CPC735_052010"/>
<protein>
    <submittedName>
        <fullName evidence="1">Uncharacterized protein</fullName>
    </submittedName>
</protein>
<gene>
    <name evidence="1" type="ORF">CPC735_052010</name>
</gene>
<name>C5PH28_COCP7</name>
<reference evidence="1 2" key="1">
    <citation type="journal article" date="2009" name="Genome Res.">
        <title>Comparative genomic analyses of the human fungal pathogens Coccidioides and their relatives.</title>
        <authorList>
            <person name="Sharpton T.J."/>
            <person name="Stajich J.E."/>
            <person name="Rounsley S.D."/>
            <person name="Gardner M.J."/>
            <person name="Wortman J.R."/>
            <person name="Jordar V.S."/>
            <person name="Maiti R."/>
            <person name="Kodira C.D."/>
            <person name="Neafsey D.E."/>
            <person name="Zeng Q."/>
            <person name="Hung C.-Y."/>
            <person name="McMahan C."/>
            <person name="Muszewska A."/>
            <person name="Grynberg M."/>
            <person name="Mandel M.A."/>
            <person name="Kellner E.M."/>
            <person name="Barker B.M."/>
            <person name="Galgiani J.N."/>
            <person name="Orbach M.J."/>
            <person name="Kirkland T.N."/>
            <person name="Cole G.T."/>
            <person name="Henn M.R."/>
            <person name="Birren B.W."/>
            <person name="Taylor J.W."/>
        </authorList>
    </citation>
    <scope>NUCLEOTIDE SEQUENCE [LARGE SCALE GENOMIC DNA]</scope>
    <source>
        <strain evidence="2">C735</strain>
    </source>
</reference>
<dbReference type="RefSeq" id="XP_003065976.1">
    <property type="nucleotide sequence ID" value="XM_003065930.1"/>
</dbReference>
<evidence type="ECO:0000313" key="1">
    <source>
        <dbReference type="EMBL" id="EER23831.1"/>
    </source>
</evidence>
<dbReference type="Pfam" id="PF07065">
    <property type="entry name" value="D123"/>
    <property type="match status" value="1"/>
</dbReference>
<comment type="caution">
    <text evidence="1">The sequence shown here is derived from an EMBL/GenBank/DDBJ whole genome shotgun (WGS) entry which is preliminary data.</text>
</comment>
<dbReference type="AlphaFoldDB" id="C5PH28"/>
<dbReference type="KEGG" id="cpw:9691446"/>
<accession>C5PH28</accession>
<dbReference type="EMBL" id="ACFW01000049">
    <property type="protein sequence ID" value="EER23831.1"/>
    <property type="molecule type" value="Genomic_DNA"/>
</dbReference>
<dbReference type="InterPro" id="IPR009772">
    <property type="entry name" value="CDC123"/>
</dbReference>
<evidence type="ECO:0000313" key="2">
    <source>
        <dbReference type="Proteomes" id="UP000009084"/>
    </source>
</evidence>
<dbReference type="Proteomes" id="UP000009084">
    <property type="component" value="Unassembled WGS sequence"/>
</dbReference>
<proteinExistence type="predicted"/>
<organism evidence="1 2">
    <name type="scientific">Coccidioides posadasii (strain C735)</name>
    <name type="common">Valley fever fungus</name>
    <dbReference type="NCBI Taxonomy" id="222929"/>
    <lineage>
        <taxon>Eukaryota</taxon>
        <taxon>Fungi</taxon>
        <taxon>Dikarya</taxon>
        <taxon>Ascomycota</taxon>
        <taxon>Pezizomycotina</taxon>
        <taxon>Eurotiomycetes</taxon>
        <taxon>Eurotiomycetidae</taxon>
        <taxon>Onygenales</taxon>
        <taxon>Onygenaceae</taxon>
        <taxon>Coccidioides</taxon>
    </lineage>
</organism>
<dbReference type="HOGENOM" id="CLU_069412_0_0_1"/>